<feature type="chain" id="PRO_5037864278" description="Outer membrane protein assembly factor BamE" evidence="2">
    <location>
        <begin position="31"/>
        <end position="244"/>
    </location>
</feature>
<evidence type="ECO:0000313" key="4">
    <source>
        <dbReference type="Proteomes" id="UP000739411"/>
    </source>
</evidence>
<evidence type="ECO:0008006" key="5">
    <source>
        <dbReference type="Google" id="ProtNLM"/>
    </source>
</evidence>
<sequence length="244" mass="26207">MKKKHIFGHFGLLTATILVLTLNGCGSGNAAIKAAEEKEAATLATTKGRVSSAQGLRLGYACCNLRYSGDWVSDMGSGELPFIAVGTQILVREVEGARANVEADGKSYRFGHDYGRSQEKTPEWVDKLVVLDDPAPKLAKFPANIRVIIEAGKLAKGMTKEQVIMSMGYPATSDTPKLEGAVWKYYWLRYPLEVHWSGGRVSKIEGNADIVAKATMTGAGVAPTAEIKSKTQGGKGAKSDKSRK</sequence>
<evidence type="ECO:0000256" key="2">
    <source>
        <dbReference type="SAM" id="SignalP"/>
    </source>
</evidence>
<comment type="caution">
    <text evidence="3">The sequence shown here is derived from an EMBL/GenBank/DDBJ whole genome shotgun (WGS) entry which is preliminary data.</text>
</comment>
<organism evidence="3 4">
    <name type="scientific">Candidatus Dechloromonas phosphorivorans</name>
    <dbReference type="NCBI Taxonomy" id="2899244"/>
    <lineage>
        <taxon>Bacteria</taxon>
        <taxon>Pseudomonadati</taxon>
        <taxon>Pseudomonadota</taxon>
        <taxon>Betaproteobacteria</taxon>
        <taxon>Rhodocyclales</taxon>
        <taxon>Azonexaceae</taxon>
        <taxon>Dechloromonas</taxon>
    </lineage>
</organism>
<dbReference type="Proteomes" id="UP000739411">
    <property type="component" value="Unassembled WGS sequence"/>
</dbReference>
<accession>A0A935K402</accession>
<name>A0A935K402_9RHOO</name>
<protein>
    <recommendedName>
        <fullName evidence="5">Outer membrane protein assembly factor BamE</fullName>
    </recommendedName>
</protein>
<reference evidence="3 4" key="1">
    <citation type="submission" date="2020-10" db="EMBL/GenBank/DDBJ databases">
        <title>Connecting structure to function with the recovery of over 1000 high-quality activated sludge metagenome-assembled genomes encoding full-length rRNA genes using long-read sequencing.</title>
        <authorList>
            <person name="Singleton C.M."/>
            <person name="Petriglieri F."/>
            <person name="Kristensen J.M."/>
            <person name="Kirkegaard R.H."/>
            <person name="Michaelsen T.Y."/>
            <person name="Andersen M.H."/>
            <person name="Karst S.M."/>
            <person name="Dueholm M.S."/>
            <person name="Nielsen P.H."/>
            <person name="Albertsen M."/>
        </authorList>
    </citation>
    <scope>NUCLEOTIDE SEQUENCE [LARGE SCALE GENOMIC DNA]</scope>
    <source>
        <strain evidence="3">EsbW_18-Q3-R4-48_BATAC.463</strain>
    </source>
</reference>
<feature type="region of interest" description="Disordered" evidence="1">
    <location>
        <begin position="222"/>
        <end position="244"/>
    </location>
</feature>
<evidence type="ECO:0000313" key="3">
    <source>
        <dbReference type="EMBL" id="MBK7416204.1"/>
    </source>
</evidence>
<keyword evidence="2" id="KW-0732">Signal</keyword>
<proteinExistence type="predicted"/>
<feature type="signal peptide" evidence="2">
    <location>
        <begin position="1"/>
        <end position="30"/>
    </location>
</feature>
<evidence type="ECO:0000256" key="1">
    <source>
        <dbReference type="SAM" id="MobiDB-lite"/>
    </source>
</evidence>
<dbReference type="AlphaFoldDB" id="A0A935K402"/>
<gene>
    <name evidence="3" type="ORF">IPJ38_14930</name>
</gene>
<dbReference type="EMBL" id="JADJMS010000034">
    <property type="protein sequence ID" value="MBK7416204.1"/>
    <property type="molecule type" value="Genomic_DNA"/>
</dbReference>